<dbReference type="Proteomes" id="UP000887577">
    <property type="component" value="Unplaced"/>
</dbReference>
<organism evidence="1 2">
    <name type="scientific">Panagrolaimus superbus</name>
    <dbReference type="NCBI Taxonomy" id="310955"/>
    <lineage>
        <taxon>Eukaryota</taxon>
        <taxon>Metazoa</taxon>
        <taxon>Ecdysozoa</taxon>
        <taxon>Nematoda</taxon>
        <taxon>Chromadorea</taxon>
        <taxon>Rhabditida</taxon>
        <taxon>Tylenchina</taxon>
        <taxon>Panagrolaimomorpha</taxon>
        <taxon>Panagrolaimoidea</taxon>
        <taxon>Panagrolaimidae</taxon>
        <taxon>Panagrolaimus</taxon>
    </lineage>
</organism>
<accession>A0A914XX16</accession>
<keyword evidence="1" id="KW-1185">Reference proteome</keyword>
<sequence>MPVEEFVENIHVVFDQPFKAVIVNVFDITAETGFSNNVKFCEAIREKLKKLKILHYFVSDDNVTIASSLINGNINAKLQESVCIVMAHETHYIIYDLCFTKNGYKLISHRYVQVDAEKESLENIKQKIYGSTTPDNTVVASLNPNDPLFLCLKNNASKFKNLVAFDVSDIFRSAVLFVDEMYKWLMDKKYIKYHVLPASARTYYMSTKSVEDANRLRYVDRNEVLPFKESFQLERNAQTAYVTYRAADTTTPKLLQKFSLTSKCHYYCFSVSIDDENFPTVKMEPIIQPQIQMLPELLDISNNSMVPVITFFYNISFICVPKKIGSKCYEFLDEWNGIYGKDLYISFDKEKPKFFEDAFEVYKTNPSFVVYGKIYSFT</sequence>
<evidence type="ECO:0000313" key="1">
    <source>
        <dbReference type="Proteomes" id="UP000887577"/>
    </source>
</evidence>
<evidence type="ECO:0000313" key="2">
    <source>
        <dbReference type="WBParaSite" id="PSU_v2.g11754.t1"/>
    </source>
</evidence>
<proteinExistence type="predicted"/>
<dbReference type="AlphaFoldDB" id="A0A914XX16"/>
<reference evidence="2" key="1">
    <citation type="submission" date="2022-11" db="UniProtKB">
        <authorList>
            <consortium name="WormBaseParasite"/>
        </authorList>
    </citation>
    <scope>IDENTIFICATION</scope>
</reference>
<name>A0A914XX16_9BILA</name>
<protein>
    <submittedName>
        <fullName evidence="2">Uncharacterized protein</fullName>
    </submittedName>
</protein>
<dbReference type="WBParaSite" id="PSU_v2.g11754.t1">
    <property type="protein sequence ID" value="PSU_v2.g11754.t1"/>
    <property type="gene ID" value="PSU_v2.g11754"/>
</dbReference>